<dbReference type="InterPro" id="IPR020843">
    <property type="entry name" value="ER"/>
</dbReference>
<organism evidence="4 5">
    <name type="scientific">Aspergillus versicolor CBS 583.65</name>
    <dbReference type="NCBI Taxonomy" id="1036611"/>
    <lineage>
        <taxon>Eukaryota</taxon>
        <taxon>Fungi</taxon>
        <taxon>Dikarya</taxon>
        <taxon>Ascomycota</taxon>
        <taxon>Pezizomycotina</taxon>
        <taxon>Eurotiomycetes</taxon>
        <taxon>Eurotiomycetidae</taxon>
        <taxon>Eurotiales</taxon>
        <taxon>Aspergillaceae</taxon>
        <taxon>Aspergillus</taxon>
        <taxon>Aspergillus subgen. Nidulantes</taxon>
    </lineage>
</organism>
<dbReference type="Pfam" id="PF00107">
    <property type="entry name" value="ADH_zinc_N"/>
    <property type="match status" value="1"/>
</dbReference>
<evidence type="ECO:0000313" key="5">
    <source>
        <dbReference type="Proteomes" id="UP000184073"/>
    </source>
</evidence>
<feature type="domain" description="Enoyl reductase (ER)" evidence="3">
    <location>
        <begin position="16"/>
        <end position="346"/>
    </location>
</feature>
<dbReference type="InterPro" id="IPR013154">
    <property type="entry name" value="ADH-like_N"/>
</dbReference>
<dbReference type="VEuPathDB" id="FungiDB:ASPVEDRAFT_123130"/>
<dbReference type="Pfam" id="PF08240">
    <property type="entry name" value="ADH_N"/>
    <property type="match status" value="1"/>
</dbReference>
<dbReference type="AlphaFoldDB" id="A0A1L9PCE1"/>
<dbReference type="CDD" id="cd08249">
    <property type="entry name" value="enoyl_reductase_like"/>
    <property type="match status" value="1"/>
</dbReference>
<dbReference type="Gene3D" id="3.40.50.720">
    <property type="entry name" value="NAD(P)-binding Rossmann-like Domain"/>
    <property type="match status" value="1"/>
</dbReference>
<dbReference type="InterPro" id="IPR013149">
    <property type="entry name" value="ADH-like_C"/>
</dbReference>
<keyword evidence="5" id="KW-1185">Reference proteome</keyword>
<dbReference type="InterPro" id="IPR011032">
    <property type="entry name" value="GroES-like_sf"/>
</dbReference>
<evidence type="ECO:0000256" key="1">
    <source>
        <dbReference type="ARBA" id="ARBA00008072"/>
    </source>
</evidence>
<dbReference type="OrthoDB" id="10257049at2759"/>
<gene>
    <name evidence="4" type="ORF">ASPVEDRAFT_123130</name>
</gene>
<evidence type="ECO:0000259" key="3">
    <source>
        <dbReference type="SMART" id="SM00829"/>
    </source>
</evidence>
<dbReference type="EMBL" id="KV878126">
    <property type="protein sequence ID" value="OJI99176.1"/>
    <property type="molecule type" value="Genomic_DNA"/>
</dbReference>
<dbReference type="InterPro" id="IPR036291">
    <property type="entry name" value="NAD(P)-bd_dom_sf"/>
</dbReference>
<name>A0A1L9PCE1_ASPVE</name>
<evidence type="ECO:0000313" key="4">
    <source>
        <dbReference type="EMBL" id="OJI99176.1"/>
    </source>
</evidence>
<dbReference type="SUPFAM" id="SSF50129">
    <property type="entry name" value="GroES-like"/>
    <property type="match status" value="1"/>
</dbReference>
<dbReference type="Proteomes" id="UP000184073">
    <property type="component" value="Unassembled WGS sequence"/>
</dbReference>
<dbReference type="PANTHER" id="PTHR45348">
    <property type="entry name" value="HYPOTHETICAL OXIDOREDUCTASE (EUROFUNG)"/>
    <property type="match status" value="1"/>
</dbReference>
<dbReference type="SUPFAM" id="SSF51735">
    <property type="entry name" value="NAD(P)-binding Rossmann-fold domains"/>
    <property type="match status" value="1"/>
</dbReference>
<dbReference type="STRING" id="1036611.A0A1L9PCE1"/>
<dbReference type="GeneID" id="63721562"/>
<reference evidence="5" key="1">
    <citation type="journal article" date="2017" name="Genome Biol.">
        <title>Comparative genomics reveals high biological diversity and specific adaptations in the industrially and medically important fungal genus Aspergillus.</title>
        <authorList>
            <person name="de Vries R.P."/>
            <person name="Riley R."/>
            <person name="Wiebenga A."/>
            <person name="Aguilar-Osorio G."/>
            <person name="Amillis S."/>
            <person name="Uchima C.A."/>
            <person name="Anderluh G."/>
            <person name="Asadollahi M."/>
            <person name="Askin M."/>
            <person name="Barry K."/>
            <person name="Battaglia E."/>
            <person name="Bayram O."/>
            <person name="Benocci T."/>
            <person name="Braus-Stromeyer S.A."/>
            <person name="Caldana C."/>
            <person name="Canovas D."/>
            <person name="Cerqueira G.C."/>
            <person name="Chen F."/>
            <person name="Chen W."/>
            <person name="Choi C."/>
            <person name="Clum A."/>
            <person name="Dos Santos R.A."/>
            <person name="Damasio A.R."/>
            <person name="Diallinas G."/>
            <person name="Emri T."/>
            <person name="Fekete E."/>
            <person name="Flipphi M."/>
            <person name="Freyberg S."/>
            <person name="Gallo A."/>
            <person name="Gournas C."/>
            <person name="Habgood R."/>
            <person name="Hainaut M."/>
            <person name="Harispe M.L."/>
            <person name="Henrissat B."/>
            <person name="Hilden K.S."/>
            <person name="Hope R."/>
            <person name="Hossain A."/>
            <person name="Karabika E."/>
            <person name="Karaffa L."/>
            <person name="Karanyi Z."/>
            <person name="Krasevec N."/>
            <person name="Kuo A."/>
            <person name="Kusch H."/>
            <person name="LaButti K."/>
            <person name="Lagendijk E.L."/>
            <person name="Lapidus A."/>
            <person name="Levasseur A."/>
            <person name="Lindquist E."/>
            <person name="Lipzen A."/>
            <person name="Logrieco A.F."/>
            <person name="MacCabe A."/>
            <person name="Maekelae M.R."/>
            <person name="Malavazi I."/>
            <person name="Melin P."/>
            <person name="Meyer V."/>
            <person name="Mielnichuk N."/>
            <person name="Miskei M."/>
            <person name="Molnar A.P."/>
            <person name="Mule G."/>
            <person name="Ngan C.Y."/>
            <person name="Orejas M."/>
            <person name="Orosz E."/>
            <person name="Ouedraogo J.P."/>
            <person name="Overkamp K.M."/>
            <person name="Park H.-S."/>
            <person name="Perrone G."/>
            <person name="Piumi F."/>
            <person name="Punt P.J."/>
            <person name="Ram A.F."/>
            <person name="Ramon A."/>
            <person name="Rauscher S."/>
            <person name="Record E."/>
            <person name="Riano-Pachon D.M."/>
            <person name="Robert V."/>
            <person name="Roehrig J."/>
            <person name="Ruller R."/>
            <person name="Salamov A."/>
            <person name="Salih N.S."/>
            <person name="Samson R.A."/>
            <person name="Sandor E."/>
            <person name="Sanguinetti M."/>
            <person name="Schuetze T."/>
            <person name="Sepcic K."/>
            <person name="Shelest E."/>
            <person name="Sherlock G."/>
            <person name="Sophianopoulou V."/>
            <person name="Squina F.M."/>
            <person name="Sun H."/>
            <person name="Susca A."/>
            <person name="Todd R.B."/>
            <person name="Tsang A."/>
            <person name="Unkles S.E."/>
            <person name="van de Wiele N."/>
            <person name="van Rossen-Uffink D."/>
            <person name="Oliveira J.V."/>
            <person name="Vesth T.C."/>
            <person name="Visser J."/>
            <person name="Yu J.-H."/>
            <person name="Zhou M."/>
            <person name="Andersen M.R."/>
            <person name="Archer D.B."/>
            <person name="Baker S.E."/>
            <person name="Benoit I."/>
            <person name="Brakhage A.A."/>
            <person name="Braus G.H."/>
            <person name="Fischer R."/>
            <person name="Frisvad J.C."/>
            <person name="Goldman G.H."/>
            <person name="Houbraken J."/>
            <person name="Oakley B."/>
            <person name="Pocsi I."/>
            <person name="Scazzocchio C."/>
            <person name="Seiboth B."/>
            <person name="vanKuyk P.A."/>
            <person name="Wortman J."/>
            <person name="Dyer P.S."/>
            <person name="Grigoriev I.V."/>
        </authorList>
    </citation>
    <scope>NUCLEOTIDE SEQUENCE [LARGE SCALE GENOMIC DNA]</scope>
    <source>
        <strain evidence="5">CBS 583.65</strain>
    </source>
</reference>
<dbReference type="InterPro" id="IPR047122">
    <property type="entry name" value="Trans-enoyl_RdTase-like"/>
</dbReference>
<evidence type="ECO:0000256" key="2">
    <source>
        <dbReference type="ARBA" id="ARBA00023002"/>
    </source>
</evidence>
<comment type="similarity">
    <text evidence="1">Belongs to the zinc-containing alcohol dehydrogenase family.</text>
</comment>
<accession>A0A1L9PCE1</accession>
<sequence>MATSEHLAAVLTEKGGPFVVQPRPTLEPGPGELLIEAKAIAANPVDYSQRDRGFPPIPSYPTVIGSDVAGVVVKTGPDVPDSAPKPGTRVTAFASSFFKDGLAQYGGFQKLVLASHEGVVPLPENISFEEGAVFPLAVLAALSGFTTIDISLDTRYTPEDKKGILVWGGASSVGTIAVQFARQLGFTVYATASERNMGYLESLGAHRVFDYRAGDVVRQIVAAVKQDGVTLTEAQCAAGEDSLLSILDVVKETKGDGQGMVGHAPPLLPGAPSLEGVEVRFSMPPMDPDARAQHISQAFQGWLAPGLVAGTVVPSPRVEIVDGGLEGLNSALDTLKQGVSATKLVVRV</sequence>
<dbReference type="RefSeq" id="XP_040664939.1">
    <property type="nucleotide sequence ID" value="XM_040806051.1"/>
</dbReference>
<protein>
    <recommendedName>
        <fullName evidence="3">Enoyl reductase (ER) domain-containing protein</fullName>
    </recommendedName>
</protein>
<dbReference type="PANTHER" id="PTHR45348:SF2">
    <property type="entry name" value="ZINC-TYPE ALCOHOL DEHYDROGENASE-LIKE PROTEIN C2E1P3.01"/>
    <property type="match status" value="1"/>
</dbReference>
<keyword evidence="2" id="KW-0560">Oxidoreductase</keyword>
<proteinExistence type="inferred from homology"/>
<dbReference type="Gene3D" id="3.90.180.10">
    <property type="entry name" value="Medium-chain alcohol dehydrogenases, catalytic domain"/>
    <property type="match status" value="1"/>
</dbReference>
<dbReference type="GO" id="GO:0016651">
    <property type="term" value="F:oxidoreductase activity, acting on NAD(P)H"/>
    <property type="evidence" value="ECO:0007669"/>
    <property type="project" value="InterPro"/>
</dbReference>
<dbReference type="SMART" id="SM00829">
    <property type="entry name" value="PKS_ER"/>
    <property type="match status" value="1"/>
</dbReference>